<reference evidence="1 2" key="1">
    <citation type="journal article" date="2014" name="Genome Announc.">
        <title>Complete Genome Sequence of the Model Rhizosphere Strain Azospirillum brasilense Az39, Successfully Applied in Agriculture.</title>
        <authorList>
            <person name="Rivera D."/>
            <person name="Revale S."/>
            <person name="Molina R."/>
            <person name="Gualpa J."/>
            <person name="Puente M."/>
            <person name="Maroniche G."/>
            <person name="Paris G."/>
            <person name="Baker D."/>
            <person name="Clavijo B."/>
            <person name="McLay K."/>
            <person name="Spaepen S."/>
            <person name="Perticari A."/>
            <person name="Vazquez M."/>
            <person name="Wisniewski-Dye F."/>
            <person name="Watkins C."/>
            <person name="Martinez-Abarca F."/>
            <person name="Vanderleyden J."/>
            <person name="Cassan F."/>
        </authorList>
    </citation>
    <scope>NUCLEOTIDE SEQUENCE [LARGE SCALE GENOMIC DNA]</scope>
    <source>
        <strain evidence="1 2">Az39</strain>
        <plasmid evidence="1">AbAZ39_p4</plasmid>
    </source>
</reference>
<dbReference type="Proteomes" id="UP000027186">
    <property type="component" value="Plasmid AbAZ39_p4"/>
</dbReference>
<dbReference type="InterPro" id="IPR012863">
    <property type="entry name" value="DUF1636"/>
</dbReference>
<name>A0A060DQN4_9PROT</name>
<accession>A0A060DQN4</accession>
<dbReference type="KEGG" id="abq:ABAZ39_30435"/>
<keyword evidence="1" id="KW-0614">Plasmid</keyword>
<evidence type="ECO:0000313" key="2">
    <source>
        <dbReference type="Proteomes" id="UP000027186"/>
    </source>
</evidence>
<dbReference type="EMBL" id="CP007797">
    <property type="protein sequence ID" value="AIB16176.1"/>
    <property type="molecule type" value="Genomic_DNA"/>
</dbReference>
<dbReference type="CDD" id="cd02980">
    <property type="entry name" value="TRX_Fd_family"/>
    <property type="match status" value="1"/>
</dbReference>
<dbReference type="RefSeq" id="WP_040137920.1">
    <property type="nucleotide sequence ID" value="NZ_CP007797.1"/>
</dbReference>
<geneLocation type="plasmid" evidence="1 2">
    <name>AbAZ39_p4</name>
</geneLocation>
<sequence>MDRPPAPVRHILSVCRTCHRYAARSPGEPTPGERLADRLEALIAGTALAERLTLRRVECLSGCRHPCNVSLSAFGKTRLRFNNVGPEQAEPLVVLARRYLDSVGGEVRGEAGPLGLEARIASAVPPPSQSN</sequence>
<dbReference type="Pfam" id="PF07845">
    <property type="entry name" value="DUF1636"/>
    <property type="match status" value="1"/>
</dbReference>
<protein>
    <recommendedName>
        <fullName evidence="3">DUF1636 domain-containing protein</fullName>
    </recommendedName>
</protein>
<organism evidence="1 2">
    <name type="scientific">Azospirillum argentinense</name>
    <dbReference type="NCBI Taxonomy" id="2970906"/>
    <lineage>
        <taxon>Bacteria</taxon>
        <taxon>Pseudomonadati</taxon>
        <taxon>Pseudomonadota</taxon>
        <taxon>Alphaproteobacteria</taxon>
        <taxon>Rhodospirillales</taxon>
        <taxon>Azospirillaceae</taxon>
        <taxon>Azospirillum</taxon>
    </lineage>
</organism>
<proteinExistence type="predicted"/>
<evidence type="ECO:0008006" key="3">
    <source>
        <dbReference type="Google" id="ProtNLM"/>
    </source>
</evidence>
<evidence type="ECO:0000313" key="1">
    <source>
        <dbReference type="EMBL" id="AIB16176.1"/>
    </source>
</evidence>
<dbReference type="AlphaFoldDB" id="A0A060DQN4"/>
<gene>
    <name evidence="1" type="ORF">ABAZ39_30435</name>
</gene>